<evidence type="ECO:0000313" key="4">
    <source>
        <dbReference type="EMBL" id="PWY91589.1"/>
    </source>
</evidence>
<evidence type="ECO:0000256" key="1">
    <source>
        <dbReference type="ARBA" id="ARBA00022737"/>
    </source>
</evidence>
<dbReference type="Proteomes" id="UP000246702">
    <property type="component" value="Unassembled WGS sequence"/>
</dbReference>
<dbReference type="PANTHER" id="PTHR24189:SF50">
    <property type="entry name" value="ANKYRIN REPEAT AND SOCS BOX PROTEIN 2"/>
    <property type="match status" value="1"/>
</dbReference>
<feature type="repeat" description="ANK" evidence="3">
    <location>
        <begin position="102"/>
        <end position="134"/>
    </location>
</feature>
<dbReference type="EMBL" id="MSFK01000009">
    <property type="protein sequence ID" value="PWY91589.1"/>
    <property type="molecule type" value="Genomic_DNA"/>
</dbReference>
<dbReference type="Pfam" id="PF12796">
    <property type="entry name" value="Ank_2"/>
    <property type="match status" value="1"/>
</dbReference>
<gene>
    <name evidence="4" type="ORF">BO94DRAFT_623015</name>
</gene>
<feature type="repeat" description="ANK" evidence="3">
    <location>
        <begin position="16"/>
        <end position="48"/>
    </location>
</feature>
<dbReference type="SMART" id="SM00248">
    <property type="entry name" value="ANK"/>
    <property type="match status" value="3"/>
</dbReference>
<name>A0A317WYZ1_9EURO</name>
<dbReference type="PANTHER" id="PTHR24189">
    <property type="entry name" value="MYOTROPHIN"/>
    <property type="match status" value="1"/>
</dbReference>
<keyword evidence="5" id="KW-1185">Reference proteome</keyword>
<organism evidence="4 5">
    <name type="scientific">Aspergillus sclerotioniger CBS 115572</name>
    <dbReference type="NCBI Taxonomy" id="1450535"/>
    <lineage>
        <taxon>Eukaryota</taxon>
        <taxon>Fungi</taxon>
        <taxon>Dikarya</taxon>
        <taxon>Ascomycota</taxon>
        <taxon>Pezizomycotina</taxon>
        <taxon>Eurotiomycetes</taxon>
        <taxon>Eurotiomycetidae</taxon>
        <taxon>Eurotiales</taxon>
        <taxon>Aspergillaceae</taxon>
        <taxon>Aspergillus</taxon>
        <taxon>Aspergillus subgen. Circumdati</taxon>
    </lineage>
</organism>
<dbReference type="RefSeq" id="XP_025469317.1">
    <property type="nucleotide sequence ID" value="XM_025617116.1"/>
</dbReference>
<dbReference type="AlphaFoldDB" id="A0A317WYZ1"/>
<dbReference type="InterPro" id="IPR050745">
    <property type="entry name" value="Multifunctional_regulatory"/>
</dbReference>
<dbReference type="InterPro" id="IPR002110">
    <property type="entry name" value="Ankyrin_rpt"/>
</dbReference>
<evidence type="ECO:0000256" key="2">
    <source>
        <dbReference type="ARBA" id="ARBA00023043"/>
    </source>
</evidence>
<dbReference type="STRING" id="1450535.A0A317WYZ1"/>
<dbReference type="OrthoDB" id="366390at2759"/>
<dbReference type="PROSITE" id="PS50297">
    <property type="entry name" value="ANK_REP_REGION"/>
    <property type="match status" value="2"/>
</dbReference>
<keyword evidence="2 3" id="KW-0040">ANK repeat</keyword>
<evidence type="ECO:0000256" key="3">
    <source>
        <dbReference type="PROSITE-ProRule" id="PRU00023"/>
    </source>
</evidence>
<protein>
    <submittedName>
        <fullName evidence="4">Ankyrin</fullName>
    </submittedName>
</protein>
<dbReference type="SUPFAM" id="SSF48403">
    <property type="entry name" value="Ankyrin repeat"/>
    <property type="match status" value="1"/>
</dbReference>
<evidence type="ECO:0000313" key="5">
    <source>
        <dbReference type="Proteomes" id="UP000246702"/>
    </source>
</evidence>
<dbReference type="PROSITE" id="PS50088">
    <property type="entry name" value="ANK_REPEAT"/>
    <property type="match status" value="2"/>
</dbReference>
<dbReference type="InterPro" id="IPR036770">
    <property type="entry name" value="Ankyrin_rpt-contain_sf"/>
</dbReference>
<reference evidence="4 5" key="1">
    <citation type="submission" date="2016-12" db="EMBL/GenBank/DDBJ databases">
        <title>The genomes of Aspergillus section Nigri reveals drivers in fungal speciation.</title>
        <authorList>
            <consortium name="DOE Joint Genome Institute"/>
            <person name="Vesth T.C."/>
            <person name="Nybo J."/>
            <person name="Theobald S."/>
            <person name="Brandl J."/>
            <person name="Frisvad J.C."/>
            <person name="Nielsen K.F."/>
            <person name="Lyhne E.K."/>
            <person name="Kogle M.E."/>
            <person name="Kuo A."/>
            <person name="Riley R."/>
            <person name="Clum A."/>
            <person name="Nolan M."/>
            <person name="Lipzen A."/>
            <person name="Salamov A."/>
            <person name="Henrissat B."/>
            <person name="Wiebenga A."/>
            <person name="De Vries R.P."/>
            <person name="Grigoriev I.V."/>
            <person name="Mortensen U.H."/>
            <person name="Andersen M.R."/>
            <person name="Baker S.E."/>
        </authorList>
    </citation>
    <scope>NUCLEOTIDE SEQUENCE [LARGE SCALE GENOMIC DNA]</scope>
    <source>
        <strain evidence="4 5">CBS 115572</strain>
    </source>
</reference>
<dbReference type="Gene3D" id="1.25.40.20">
    <property type="entry name" value="Ankyrin repeat-containing domain"/>
    <property type="match status" value="1"/>
</dbReference>
<keyword evidence="1" id="KW-0677">Repeat</keyword>
<proteinExistence type="predicted"/>
<sequence length="170" mass="18942">MFEHGATCHDRLPEFDDGTPLIVAAKHDEVSLIPLLLEAGAELMDTDSRGLTAWLLKKDSRILLVVAAKHSTPECVQLLLDLGANIESVSLCALSSLVQNAEGNTLLHIAAARRSLPLVELLLRQGANVDPRNLDVKPFYFRLDLAFARPVTIDLRMDLFRVPVHWSREW</sequence>
<dbReference type="GeneID" id="37119259"/>
<accession>A0A317WYZ1</accession>
<comment type="caution">
    <text evidence="4">The sequence shown here is derived from an EMBL/GenBank/DDBJ whole genome shotgun (WGS) entry which is preliminary data.</text>
</comment>